<dbReference type="PANTHER" id="PTHR34383:SF1">
    <property type="entry name" value="ADP-POLYPHOSPHATE PHOSPHOTRANSFERASE"/>
    <property type="match status" value="1"/>
</dbReference>
<name>A0A5B9MPS6_9BACT</name>
<evidence type="ECO:0000259" key="2">
    <source>
        <dbReference type="Pfam" id="PF03976"/>
    </source>
</evidence>
<gene>
    <name evidence="3" type="ORF">Mal15_58340</name>
</gene>
<dbReference type="EMBL" id="CP036264">
    <property type="protein sequence ID" value="QEG01755.1"/>
    <property type="molecule type" value="Genomic_DNA"/>
</dbReference>
<feature type="domain" description="Polyphosphate kinase-2-related" evidence="2">
    <location>
        <begin position="139"/>
        <end position="198"/>
    </location>
</feature>
<dbReference type="InterPro" id="IPR022488">
    <property type="entry name" value="PPK2-related"/>
</dbReference>
<keyword evidence="3" id="KW-0418">Kinase</keyword>
<dbReference type="RefSeq" id="WP_147870789.1">
    <property type="nucleotide sequence ID" value="NZ_CP036264.1"/>
</dbReference>
<feature type="compositionally biased region" description="Basic residues" evidence="1">
    <location>
        <begin position="16"/>
        <end position="29"/>
    </location>
</feature>
<reference evidence="3 4" key="1">
    <citation type="submission" date="2019-02" db="EMBL/GenBank/DDBJ databases">
        <title>Planctomycetal bacteria perform biofilm scaping via a novel small molecule.</title>
        <authorList>
            <person name="Jeske O."/>
            <person name="Boedeker C."/>
            <person name="Wiegand S."/>
            <person name="Breitling P."/>
            <person name="Kallscheuer N."/>
            <person name="Jogler M."/>
            <person name="Rohde M."/>
            <person name="Petersen J."/>
            <person name="Medema M.H."/>
            <person name="Surup F."/>
            <person name="Jogler C."/>
        </authorList>
    </citation>
    <scope>NUCLEOTIDE SEQUENCE [LARGE SCALE GENOMIC DNA]</scope>
    <source>
        <strain evidence="3 4">Mal15</strain>
    </source>
</reference>
<dbReference type="AlphaFoldDB" id="A0A5B9MPS6"/>
<organism evidence="3 4">
    <name type="scientific">Stieleria maiorica</name>
    <dbReference type="NCBI Taxonomy" id="2795974"/>
    <lineage>
        <taxon>Bacteria</taxon>
        <taxon>Pseudomonadati</taxon>
        <taxon>Planctomycetota</taxon>
        <taxon>Planctomycetia</taxon>
        <taxon>Pirellulales</taxon>
        <taxon>Pirellulaceae</taxon>
        <taxon>Stieleria</taxon>
    </lineage>
</organism>
<dbReference type="Pfam" id="PF03976">
    <property type="entry name" value="PPK2"/>
    <property type="match status" value="1"/>
</dbReference>
<protein>
    <submittedName>
        <fullName evidence="3">Polyphosphate kinase 2 (PPK2)</fullName>
    </submittedName>
</protein>
<dbReference type="PANTHER" id="PTHR34383">
    <property type="entry name" value="POLYPHOSPHATE:AMP PHOSPHOTRANSFERASE-RELATED"/>
    <property type="match status" value="1"/>
</dbReference>
<sequence>MSTKPAKPSKNGTKNAKSKSKKKTKRRNRLVAEGDTSPSLTPQELEDFEVDRSVAAALQSKISAVRDIIETTPPHDVHTLAKTLDVIIDGASPEDATVLRNALFKKSHPSAGGRRRSSPDDQLSSGWRDGAFPYRNLMSRKTYEKQKYQLLVELLKLQAWVKESKEKVVILFEGCDAAGKGGTIKRFMEHLSPRGAQFEWTRRLVHYAKPSDVQVTPAGEDAMPHGANDTLLY</sequence>
<dbReference type="Gene3D" id="3.40.50.300">
    <property type="entry name" value="P-loop containing nucleotide triphosphate hydrolases"/>
    <property type="match status" value="1"/>
</dbReference>
<dbReference type="KEGG" id="smam:Mal15_58340"/>
<accession>A0A5B9MPS6</accession>
<evidence type="ECO:0000313" key="3">
    <source>
        <dbReference type="EMBL" id="QEG01755.1"/>
    </source>
</evidence>
<evidence type="ECO:0000256" key="1">
    <source>
        <dbReference type="SAM" id="MobiDB-lite"/>
    </source>
</evidence>
<evidence type="ECO:0000313" key="4">
    <source>
        <dbReference type="Proteomes" id="UP000321353"/>
    </source>
</evidence>
<proteinExistence type="predicted"/>
<dbReference type="GO" id="GO:0016301">
    <property type="term" value="F:kinase activity"/>
    <property type="evidence" value="ECO:0007669"/>
    <property type="project" value="UniProtKB-KW"/>
</dbReference>
<dbReference type="Proteomes" id="UP000321353">
    <property type="component" value="Chromosome"/>
</dbReference>
<keyword evidence="3" id="KW-0808">Transferase</keyword>
<feature type="region of interest" description="Disordered" evidence="1">
    <location>
        <begin position="1"/>
        <end position="45"/>
    </location>
</feature>
<keyword evidence="4" id="KW-1185">Reference proteome</keyword>
<dbReference type="InterPro" id="IPR027417">
    <property type="entry name" value="P-loop_NTPase"/>
</dbReference>